<reference evidence="3 4" key="1">
    <citation type="submission" date="2016-11" db="EMBL/GenBank/DDBJ databases">
        <authorList>
            <person name="Jaros S."/>
            <person name="Januszkiewicz K."/>
            <person name="Wedrychowicz H."/>
        </authorList>
    </citation>
    <scope>NUCLEOTIDE SEQUENCE [LARGE SCALE GENOMIC DNA]</scope>
    <source>
        <strain evidence="3 4">DSM 17737</strain>
    </source>
</reference>
<feature type="domain" description="Thioredoxin" evidence="2">
    <location>
        <begin position="19"/>
        <end position="154"/>
    </location>
</feature>
<evidence type="ECO:0000313" key="3">
    <source>
        <dbReference type="EMBL" id="SIN68113.1"/>
    </source>
</evidence>
<sequence>MIFLFSTLLLLGGCQSAASPSGQLQPARDLSATARAAAQKAIPIVVMFEARWCEFCHILREEVLDPMADNRQDYEGQIAFFRRISIDSDTPLVDFDGHTTTHRTLGERYEIDVTPTVLIFDPAGRVLKRIVGLPGGTVETYSDTLFAAIEEATEKLRKGMNPHE</sequence>
<keyword evidence="4" id="KW-1185">Reference proteome</keyword>
<name>A0A1N6DBQ6_9GAMM</name>
<accession>A0A1N6DBQ6</accession>
<protein>
    <submittedName>
        <fullName evidence="3">Thioredoxin-related protein</fullName>
    </submittedName>
</protein>
<dbReference type="RefSeq" id="WP_074200366.1">
    <property type="nucleotide sequence ID" value="NZ_FSRE01000001.1"/>
</dbReference>
<dbReference type="Pfam" id="PF13098">
    <property type="entry name" value="Thioredoxin_2"/>
    <property type="match status" value="1"/>
</dbReference>
<dbReference type="STRING" id="364032.SAMN05443662_0009"/>
<feature type="signal peptide" evidence="1">
    <location>
        <begin position="1"/>
        <end position="17"/>
    </location>
</feature>
<dbReference type="InterPro" id="IPR013766">
    <property type="entry name" value="Thioredoxin_domain"/>
</dbReference>
<dbReference type="Gene3D" id="3.40.30.10">
    <property type="entry name" value="Glutaredoxin"/>
    <property type="match status" value="1"/>
</dbReference>
<proteinExistence type="predicted"/>
<dbReference type="InterPro" id="IPR012336">
    <property type="entry name" value="Thioredoxin-like_fold"/>
</dbReference>
<dbReference type="SUPFAM" id="SSF52833">
    <property type="entry name" value="Thioredoxin-like"/>
    <property type="match status" value="1"/>
</dbReference>
<dbReference type="EMBL" id="FSRE01000001">
    <property type="protein sequence ID" value="SIN68113.1"/>
    <property type="molecule type" value="Genomic_DNA"/>
</dbReference>
<feature type="chain" id="PRO_5012952417" evidence="1">
    <location>
        <begin position="18"/>
        <end position="164"/>
    </location>
</feature>
<dbReference type="AlphaFoldDB" id="A0A1N6DBQ6"/>
<dbReference type="OrthoDB" id="7066560at2"/>
<keyword evidence="1" id="KW-0732">Signal</keyword>
<evidence type="ECO:0000259" key="2">
    <source>
        <dbReference type="PROSITE" id="PS51352"/>
    </source>
</evidence>
<organism evidence="3 4">
    <name type="scientific">Sulfurivirga caldicuralii</name>
    <dbReference type="NCBI Taxonomy" id="364032"/>
    <lineage>
        <taxon>Bacteria</taxon>
        <taxon>Pseudomonadati</taxon>
        <taxon>Pseudomonadota</taxon>
        <taxon>Gammaproteobacteria</taxon>
        <taxon>Thiotrichales</taxon>
        <taxon>Piscirickettsiaceae</taxon>
        <taxon>Sulfurivirga</taxon>
    </lineage>
</organism>
<dbReference type="PROSITE" id="PS51352">
    <property type="entry name" value="THIOREDOXIN_2"/>
    <property type="match status" value="1"/>
</dbReference>
<evidence type="ECO:0000313" key="4">
    <source>
        <dbReference type="Proteomes" id="UP000198461"/>
    </source>
</evidence>
<dbReference type="InterPro" id="IPR036249">
    <property type="entry name" value="Thioredoxin-like_sf"/>
</dbReference>
<gene>
    <name evidence="3" type="ORF">SAMN05443662_0009</name>
</gene>
<evidence type="ECO:0000256" key="1">
    <source>
        <dbReference type="SAM" id="SignalP"/>
    </source>
</evidence>
<dbReference type="Proteomes" id="UP000198461">
    <property type="component" value="Unassembled WGS sequence"/>
</dbReference>